<dbReference type="EC" id="4.1.1.112" evidence="10"/>
<dbReference type="GO" id="GO:0051252">
    <property type="term" value="P:regulation of RNA metabolic process"/>
    <property type="evidence" value="ECO:0007669"/>
    <property type="project" value="InterPro"/>
</dbReference>
<dbReference type="EMBL" id="JAKILB010000014">
    <property type="protein sequence ID" value="MCL1140344.1"/>
    <property type="molecule type" value="Genomic_DNA"/>
</dbReference>
<evidence type="ECO:0000256" key="2">
    <source>
        <dbReference type="ARBA" id="ARBA00001968"/>
    </source>
</evidence>
<gene>
    <name evidence="11" type="ORF">L2740_17575</name>
</gene>
<dbReference type="GO" id="GO:0008948">
    <property type="term" value="F:oxaloacetate decarboxylase activity"/>
    <property type="evidence" value="ECO:0007669"/>
    <property type="project" value="UniProtKB-EC"/>
</dbReference>
<evidence type="ECO:0000256" key="3">
    <source>
        <dbReference type="ARBA" id="ARBA00008621"/>
    </source>
</evidence>
<proteinExistence type="inferred from homology"/>
<dbReference type="GO" id="GO:0046872">
    <property type="term" value="F:metal ion binding"/>
    <property type="evidence" value="ECO:0007669"/>
    <property type="project" value="UniProtKB-KW"/>
</dbReference>
<comment type="function">
    <text evidence="7 10">Catalyzes the aldol cleavage of 4-hydroxy-4-methyl-2-oxoglutarate (HMG) into 2 molecules of pyruvate. Also contains a secondary oxaloacetate (OAA) decarboxylase activity due to the common pyruvate enolate transition state formed following C-C bond cleavage in the retro-aldol and decarboxylation reactions.</text>
</comment>
<comment type="caution">
    <text evidence="11">The sequence shown here is derived from an EMBL/GenBank/DDBJ whole genome shotgun (WGS) entry which is preliminary data.</text>
</comment>
<dbReference type="EC" id="4.1.3.17" evidence="10"/>
<name>A0A9X2CJB8_9GAMM</name>
<keyword evidence="5 9" id="KW-0479">Metal-binding</keyword>
<sequence>MLDLLPDLFDAYADKLTLIAPMFVSYGKKECFWGEVVTVKCYRDNSKVKEVLLQNGDGKVLVVDGQGVTDCALLGDMIATNAAKNQWQGVIIYGCVRDAATLKTIDLGIKAIGVNPIKTEKKGIGEVNIAVEIYGVIISPQSFIYADANGVAVSNEFLDITVLDL</sequence>
<evidence type="ECO:0000256" key="8">
    <source>
        <dbReference type="ARBA" id="ARBA00047973"/>
    </source>
</evidence>
<dbReference type="NCBIfam" id="NF009134">
    <property type="entry name" value="PRK12487.1"/>
    <property type="match status" value="1"/>
</dbReference>
<accession>A0A9X2CJB8</accession>
<protein>
    <recommendedName>
        <fullName evidence="10">4-hydroxy-4-methyl-2-oxoglutarate aldolase</fullName>
        <shortName evidence="10">HMG aldolase</shortName>
        <ecNumber evidence="10">4.1.1.112</ecNumber>
        <ecNumber evidence="10">4.1.3.17</ecNumber>
    </recommendedName>
    <alternativeName>
        <fullName evidence="10">Oxaloacetate decarboxylase</fullName>
    </alternativeName>
</protein>
<comment type="catalytic activity">
    <reaction evidence="1 10">
        <text>4-hydroxy-4-methyl-2-oxoglutarate = 2 pyruvate</text>
        <dbReference type="Rhea" id="RHEA:22748"/>
        <dbReference type="ChEBI" id="CHEBI:15361"/>
        <dbReference type="ChEBI" id="CHEBI:58276"/>
        <dbReference type="EC" id="4.1.3.17"/>
    </reaction>
</comment>
<dbReference type="CDD" id="cd16841">
    <property type="entry name" value="RraA_family"/>
    <property type="match status" value="1"/>
</dbReference>
<keyword evidence="9" id="KW-0460">Magnesium</keyword>
<dbReference type="PANTHER" id="PTHR33254:SF4">
    <property type="entry name" value="4-HYDROXY-4-METHYL-2-OXOGLUTARATE ALDOLASE 3-RELATED"/>
    <property type="match status" value="1"/>
</dbReference>
<dbReference type="SUPFAM" id="SSF89562">
    <property type="entry name" value="RraA-like"/>
    <property type="match status" value="1"/>
</dbReference>
<feature type="binding site" evidence="9">
    <location>
        <position position="97"/>
    </location>
    <ligand>
        <name>substrate</name>
    </ligand>
</feature>
<keyword evidence="12" id="KW-1185">Reference proteome</keyword>
<evidence type="ECO:0000256" key="5">
    <source>
        <dbReference type="ARBA" id="ARBA00022723"/>
    </source>
</evidence>
<dbReference type="InterPro" id="IPR036704">
    <property type="entry name" value="RraA/RraA-like_sf"/>
</dbReference>
<dbReference type="NCBIfam" id="TIGR01935">
    <property type="entry name" value="NOT-MenG"/>
    <property type="match status" value="1"/>
</dbReference>
<dbReference type="NCBIfam" id="NF006875">
    <property type="entry name" value="PRK09372.1"/>
    <property type="match status" value="1"/>
</dbReference>
<dbReference type="InterPro" id="IPR010203">
    <property type="entry name" value="RraA"/>
</dbReference>
<feature type="binding site" evidence="9">
    <location>
        <position position="98"/>
    </location>
    <ligand>
        <name>Mg(2+)</name>
        <dbReference type="ChEBI" id="CHEBI:18420"/>
    </ligand>
</feature>
<evidence type="ECO:0000256" key="9">
    <source>
        <dbReference type="PIRSR" id="PIRSR605493-1"/>
    </source>
</evidence>
<comment type="cofactor">
    <cofactor evidence="9">
        <name>Mg(2+)</name>
        <dbReference type="ChEBI" id="CHEBI:18420"/>
    </cofactor>
</comment>
<evidence type="ECO:0000256" key="7">
    <source>
        <dbReference type="ARBA" id="ARBA00025046"/>
    </source>
</evidence>
<comment type="catalytic activity">
    <reaction evidence="8 10">
        <text>oxaloacetate + H(+) = pyruvate + CO2</text>
        <dbReference type="Rhea" id="RHEA:15641"/>
        <dbReference type="ChEBI" id="CHEBI:15361"/>
        <dbReference type="ChEBI" id="CHEBI:15378"/>
        <dbReference type="ChEBI" id="CHEBI:16452"/>
        <dbReference type="ChEBI" id="CHEBI:16526"/>
        <dbReference type="EC" id="4.1.1.112"/>
    </reaction>
</comment>
<comment type="similarity">
    <text evidence="3 10">Belongs to the class II aldolase/RraA-like family.</text>
</comment>
<comment type="subunit">
    <text evidence="4 10">Homotrimer.</text>
</comment>
<evidence type="ECO:0000313" key="12">
    <source>
        <dbReference type="Proteomes" id="UP001139293"/>
    </source>
</evidence>
<evidence type="ECO:0000256" key="10">
    <source>
        <dbReference type="RuleBase" id="RU004338"/>
    </source>
</evidence>
<dbReference type="Gene3D" id="3.50.30.40">
    <property type="entry name" value="Ribonuclease E inhibitor RraA/RraA-like"/>
    <property type="match status" value="1"/>
</dbReference>
<comment type="cofactor">
    <cofactor evidence="2 10">
        <name>a divalent metal cation</name>
        <dbReference type="ChEBI" id="CHEBI:60240"/>
    </cofactor>
</comment>
<dbReference type="RefSeq" id="WP_248951375.1">
    <property type="nucleotide sequence ID" value="NZ_JAKILB010000014.1"/>
</dbReference>
<evidence type="ECO:0000256" key="1">
    <source>
        <dbReference type="ARBA" id="ARBA00001342"/>
    </source>
</evidence>
<evidence type="ECO:0000256" key="4">
    <source>
        <dbReference type="ARBA" id="ARBA00011233"/>
    </source>
</evidence>
<reference evidence="11" key="1">
    <citation type="submission" date="2022-01" db="EMBL/GenBank/DDBJ databases">
        <title>Whole genome-based taxonomy of the Shewanellaceae.</title>
        <authorList>
            <person name="Martin-Rodriguez A.J."/>
        </authorList>
    </citation>
    <scope>NUCLEOTIDE SEQUENCE</scope>
    <source>
        <strain evidence="11">KCTC 23973</strain>
    </source>
</reference>
<dbReference type="Proteomes" id="UP001139293">
    <property type="component" value="Unassembled WGS sequence"/>
</dbReference>
<dbReference type="AlphaFoldDB" id="A0A9X2CJB8"/>
<dbReference type="InterPro" id="IPR005493">
    <property type="entry name" value="RraA/RraA-like"/>
</dbReference>
<feature type="binding site" evidence="9">
    <location>
        <begin position="75"/>
        <end position="78"/>
    </location>
    <ligand>
        <name>substrate</name>
    </ligand>
</feature>
<dbReference type="GO" id="GO:0047443">
    <property type="term" value="F:4-hydroxy-4-methyl-2-oxoglutarate aldolase activity"/>
    <property type="evidence" value="ECO:0007669"/>
    <property type="project" value="UniProtKB-EC"/>
</dbReference>
<dbReference type="Pfam" id="PF03737">
    <property type="entry name" value="RraA-like"/>
    <property type="match status" value="1"/>
</dbReference>
<organism evidence="11 12">
    <name type="scientific">Shewanella pneumatophori</name>
    <dbReference type="NCBI Taxonomy" id="314092"/>
    <lineage>
        <taxon>Bacteria</taxon>
        <taxon>Pseudomonadati</taxon>
        <taxon>Pseudomonadota</taxon>
        <taxon>Gammaproteobacteria</taxon>
        <taxon>Alteromonadales</taxon>
        <taxon>Shewanellaceae</taxon>
        <taxon>Shewanella</taxon>
    </lineage>
</organism>
<dbReference type="PANTHER" id="PTHR33254">
    <property type="entry name" value="4-HYDROXY-4-METHYL-2-OXOGLUTARATE ALDOLASE 3-RELATED"/>
    <property type="match status" value="1"/>
</dbReference>
<evidence type="ECO:0000313" key="11">
    <source>
        <dbReference type="EMBL" id="MCL1140344.1"/>
    </source>
</evidence>
<dbReference type="GO" id="GO:0008428">
    <property type="term" value="F:ribonuclease inhibitor activity"/>
    <property type="evidence" value="ECO:0007669"/>
    <property type="project" value="InterPro"/>
</dbReference>
<evidence type="ECO:0000256" key="6">
    <source>
        <dbReference type="ARBA" id="ARBA00023239"/>
    </source>
</evidence>
<keyword evidence="6 10" id="KW-0456">Lyase</keyword>